<proteinExistence type="predicted"/>
<name>A0A382J3H7_9ZZZZ</name>
<dbReference type="InterPro" id="IPR050523">
    <property type="entry name" value="AKR_Detox_Biosynth"/>
</dbReference>
<dbReference type="AlphaFoldDB" id="A0A382J3H7"/>
<protein>
    <recommendedName>
        <fullName evidence="2">NADP-dependent oxidoreductase domain-containing protein</fullName>
    </recommendedName>
</protein>
<sequence>YSLLCRWFDLDLAELALNENIGLLAYSPLAAGILSGKYLDGIVPAGSRASIKPGLDGRLSEHIDAPVREYMHVADKYGINAAQIALAFCLRRRFMGSVIIGATSIEQLQLALASTEINLSEELLEDIQEIYRRYPAPI</sequence>
<reference evidence="3" key="1">
    <citation type="submission" date="2018-05" db="EMBL/GenBank/DDBJ databases">
        <authorList>
            <person name="Lanie J.A."/>
            <person name="Ng W.-L."/>
            <person name="Kazmierczak K.M."/>
            <person name="Andrzejewski T.M."/>
            <person name="Davidsen T.M."/>
            <person name="Wayne K.J."/>
            <person name="Tettelin H."/>
            <person name="Glass J.I."/>
            <person name="Rusch D."/>
            <person name="Podicherti R."/>
            <person name="Tsui H.-C.T."/>
            <person name="Winkler M.E."/>
        </authorList>
    </citation>
    <scope>NUCLEOTIDE SEQUENCE</scope>
</reference>
<dbReference type="GO" id="GO:0016491">
    <property type="term" value="F:oxidoreductase activity"/>
    <property type="evidence" value="ECO:0007669"/>
    <property type="project" value="UniProtKB-KW"/>
</dbReference>
<dbReference type="PANTHER" id="PTHR43364:SF4">
    <property type="entry name" value="NAD(P)-LINKED OXIDOREDUCTASE SUPERFAMILY PROTEIN"/>
    <property type="match status" value="1"/>
</dbReference>
<gene>
    <name evidence="3" type="ORF">METZ01_LOCUS258821</name>
</gene>
<dbReference type="SUPFAM" id="SSF51430">
    <property type="entry name" value="NAD(P)-linked oxidoreductase"/>
    <property type="match status" value="1"/>
</dbReference>
<organism evidence="3">
    <name type="scientific">marine metagenome</name>
    <dbReference type="NCBI Taxonomy" id="408172"/>
    <lineage>
        <taxon>unclassified sequences</taxon>
        <taxon>metagenomes</taxon>
        <taxon>ecological metagenomes</taxon>
    </lineage>
</organism>
<dbReference type="InterPro" id="IPR036812">
    <property type="entry name" value="NAD(P)_OxRdtase_dom_sf"/>
</dbReference>
<evidence type="ECO:0000256" key="1">
    <source>
        <dbReference type="ARBA" id="ARBA00023002"/>
    </source>
</evidence>
<dbReference type="Gene3D" id="3.20.20.100">
    <property type="entry name" value="NADP-dependent oxidoreductase domain"/>
    <property type="match status" value="1"/>
</dbReference>
<dbReference type="EMBL" id="UINC01071227">
    <property type="protein sequence ID" value="SVC05967.1"/>
    <property type="molecule type" value="Genomic_DNA"/>
</dbReference>
<evidence type="ECO:0000313" key="3">
    <source>
        <dbReference type="EMBL" id="SVC05967.1"/>
    </source>
</evidence>
<dbReference type="Pfam" id="PF00248">
    <property type="entry name" value="Aldo_ket_red"/>
    <property type="match status" value="1"/>
</dbReference>
<accession>A0A382J3H7</accession>
<dbReference type="InterPro" id="IPR023210">
    <property type="entry name" value="NADP_OxRdtase_dom"/>
</dbReference>
<feature type="domain" description="NADP-dependent oxidoreductase" evidence="2">
    <location>
        <begin position="2"/>
        <end position="131"/>
    </location>
</feature>
<feature type="non-terminal residue" evidence="3">
    <location>
        <position position="1"/>
    </location>
</feature>
<keyword evidence="1" id="KW-0560">Oxidoreductase</keyword>
<dbReference type="PANTHER" id="PTHR43364">
    <property type="entry name" value="NADH-SPECIFIC METHYLGLYOXAL REDUCTASE-RELATED"/>
    <property type="match status" value="1"/>
</dbReference>
<evidence type="ECO:0000259" key="2">
    <source>
        <dbReference type="Pfam" id="PF00248"/>
    </source>
</evidence>